<dbReference type="InterPro" id="IPR022185">
    <property type="entry name" value="DUF3712"/>
</dbReference>
<sequence>MNGDSKAKATSPNANRSYGTRNDSPTPNTNAHEQTPLLHSEDSARPYSIPIDNDQRNLDPGGNPTPIQSRWDPAYSNGIKAIVILLIGCLLVVVLSPLAAQRVLDRALVIDIHKTDIRKMDDTGFLISIESTLYLDSANDGFFGLTRLVESFHPTLTIDPTILSLGIPGLDNIQMAEFPMERQQMLIGQQLPLTVSAHVLVTNSTMMAEFFSSTLNSSTVQLSIRGALWTRLGQLWYMKLRLNRTVLLDGLKGIQNAALVSMALPGNHPQGGIIMSGVARISNPSTVVSMQMGPVTFGVYLSSRTHPEADQYQIAEMQCSQLQLEAGRSNNIELSGQLFHLDDWTRIEARGVASTDFARMESSEKQLLLGQLLSRFIQGDNSTIQVRALSKDPSLPSWLSQVFKTIVLDMIFPGSPTKDFIQALGLEQLQFGFTENKDSALLSGRLSSTLQLPPNVTFPIKVLKMKPVARLHPPGQPNMALLDISDYLTTTSHQDDTTLEVRVDLENTPLRILEDRLPDFYQFLNSSFTKDWVELGIAGDASAMVETGLGTFELGPIPFDVVTRQKGLGGLMSTPPLLKSLDVVDSSEHSLTVKVTLLLWNPSNISASLGDLSFLWSFGGYEIGMATSPNLTLGTGNNTIEAYGMMNPSLHCTRRRHDPLCDPEEATQAAREFISRYISGDNTTSIKVLGYPESTQIPLLQPMMESFSIESSLPELDQEFLISATMYLLSSSLVLELKNPLDTVITVLYINGTASYKDEPLGHILVDFEKDIAAPKPILIPANDHQNEASGYVKTPRLPVVFDLSSVGYEALKKALGGSLEVDVLCHIKAKVGSMVMWVDFVKDGVVANVRKGF</sequence>
<dbReference type="Proteomes" id="UP000696485">
    <property type="component" value="Unassembled WGS sequence"/>
</dbReference>
<dbReference type="InterPro" id="IPR059066">
    <property type="entry name" value="Ig_Tag1-like_5th"/>
</dbReference>
<comment type="caution">
    <text evidence="4">The sequence shown here is derived from an EMBL/GenBank/DDBJ whole genome shotgun (WGS) entry which is preliminary data.</text>
</comment>
<evidence type="ECO:0000313" key="4">
    <source>
        <dbReference type="EMBL" id="KAF9325219.1"/>
    </source>
</evidence>
<gene>
    <name evidence="4" type="ORF">BG006_011278</name>
</gene>
<accession>A0A9P5SC43</accession>
<dbReference type="EMBL" id="JAAAUY010000957">
    <property type="protein sequence ID" value="KAF9325219.1"/>
    <property type="molecule type" value="Genomic_DNA"/>
</dbReference>
<feature type="transmembrane region" description="Helical" evidence="2">
    <location>
        <begin position="79"/>
        <end position="100"/>
    </location>
</feature>
<organism evidence="4 5">
    <name type="scientific">Podila minutissima</name>
    <dbReference type="NCBI Taxonomy" id="64525"/>
    <lineage>
        <taxon>Eukaryota</taxon>
        <taxon>Fungi</taxon>
        <taxon>Fungi incertae sedis</taxon>
        <taxon>Mucoromycota</taxon>
        <taxon>Mortierellomycotina</taxon>
        <taxon>Mortierellomycetes</taxon>
        <taxon>Mortierellales</taxon>
        <taxon>Mortierellaceae</taxon>
        <taxon>Podila</taxon>
    </lineage>
</organism>
<reference evidence="4" key="1">
    <citation type="journal article" date="2020" name="Fungal Divers.">
        <title>Resolving the Mortierellaceae phylogeny through synthesis of multi-gene phylogenetics and phylogenomics.</title>
        <authorList>
            <person name="Vandepol N."/>
            <person name="Liber J."/>
            <person name="Desiro A."/>
            <person name="Na H."/>
            <person name="Kennedy M."/>
            <person name="Barry K."/>
            <person name="Grigoriev I.V."/>
            <person name="Miller A.N."/>
            <person name="O'Donnell K."/>
            <person name="Stajich J.E."/>
            <person name="Bonito G."/>
        </authorList>
    </citation>
    <scope>NUCLEOTIDE SEQUENCE</scope>
    <source>
        <strain evidence="4">NVP1</strain>
    </source>
</reference>
<evidence type="ECO:0000313" key="5">
    <source>
        <dbReference type="Proteomes" id="UP000696485"/>
    </source>
</evidence>
<dbReference type="AlphaFoldDB" id="A0A9P5SC43"/>
<feature type="compositionally biased region" description="Polar residues" evidence="1">
    <location>
        <begin position="8"/>
        <end position="33"/>
    </location>
</feature>
<feature type="domain" description="Tag1-like fifth Ig-like" evidence="3">
    <location>
        <begin position="717"/>
        <end position="835"/>
    </location>
</feature>
<dbReference type="InterPro" id="IPR046368">
    <property type="entry name" value="Tag1"/>
</dbReference>
<proteinExistence type="predicted"/>
<keyword evidence="2" id="KW-0472">Membrane</keyword>
<name>A0A9P5SC43_9FUNG</name>
<dbReference type="PANTHER" id="PTHR35895:SF3">
    <property type="entry name" value="PRE-RRNA PROCESSING PROTEIN"/>
    <property type="match status" value="1"/>
</dbReference>
<evidence type="ECO:0000256" key="2">
    <source>
        <dbReference type="SAM" id="Phobius"/>
    </source>
</evidence>
<keyword evidence="5" id="KW-1185">Reference proteome</keyword>
<keyword evidence="2" id="KW-1133">Transmembrane helix</keyword>
<feature type="region of interest" description="Disordered" evidence="1">
    <location>
        <begin position="1"/>
        <end position="69"/>
    </location>
</feature>
<evidence type="ECO:0000256" key="1">
    <source>
        <dbReference type="SAM" id="MobiDB-lite"/>
    </source>
</evidence>
<dbReference type="PANTHER" id="PTHR35895">
    <property type="entry name" value="CHROMOSOME 16, WHOLE GENOME SHOTGUN SEQUENCE"/>
    <property type="match status" value="1"/>
</dbReference>
<keyword evidence="2" id="KW-0812">Transmembrane</keyword>
<protein>
    <recommendedName>
        <fullName evidence="3">Tag1-like fifth Ig-like domain-containing protein</fullName>
    </recommendedName>
</protein>
<dbReference type="GO" id="GO:0000329">
    <property type="term" value="C:fungal-type vacuole membrane"/>
    <property type="evidence" value="ECO:0007669"/>
    <property type="project" value="InterPro"/>
</dbReference>
<dbReference type="Pfam" id="PF26153">
    <property type="entry name" value="LEA-2L_5"/>
    <property type="match status" value="1"/>
</dbReference>
<evidence type="ECO:0000259" key="3">
    <source>
        <dbReference type="Pfam" id="PF26153"/>
    </source>
</evidence>
<dbReference type="Pfam" id="PF12505">
    <property type="entry name" value="DUF3712"/>
    <property type="match status" value="2"/>
</dbReference>